<proteinExistence type="predicted"/>
<organism evidence="2 3">
    <name type="scientific">Pelusios castaneus</name>
    <name type="common">West African mud turtle</name>
    <dbReference type="NCBI Taxonomy" id="367368"/>
    <lineage>
        <taxon>Eukaryota</taxon>
        <taxon>Metazoa</taxon>
        <taxon>Chordata</taxon>
        <taxon>Craniata</taxon>
        <taxon>Vertebrata</taxon>
        <taxon>Euteleostomi</taxon>
        <taxon>Archelosauria</taxon>
        <taxon>Testudinata</taxon>
        <taxon>Testudines</taxon>
        <taxon>Pleurodira</taxon>
        <taxon>Pelomedusidae</taxon>
        <taxon>Pelusios</taxon>
    </lineage>
</organism>
<dbReference type="Pfam" id="PF07686">
    <property type="entry name" value="V-set"/>
    <property type="match status" value="1"/>
</dbReference>
<keyword evidence="3" id="KW-1185">Reference proteome</keyword>
<dbReference type="InterPro" id="IPR036179">
    <property type="entry name" value="Ig-like_dom_sf"/>
</dbReference>
<sequence>MSQAPALLPAGHAGALIDCWNPWQWLLAQPAPGVLGPTPASGRASALPRHRAAVRVPQSTLTISVAEGEPISVEFSFNGSPTVGNPFYKIMTQQNLSERILAFRMTRPNISDPVSITEGHFRGEIEFEKNTSSLFIPEVWVNDSGLYYCEVITFQASSRTNGTYLIVLGKCLSFSLSPASLSLSVTLVTVLNLNVFVEYCHDKITDFKNRFSDLFYFLIIH</sequence>
<dbReference type="Gene3D" id="2.60.40.10">
    <property type="entry name" value="Immunoglobulins"/>
    <property type="match status" value="1"/>
</dbReference>
<dbReference type="InterPro" id="IPR013106">
    <property type="entry name" value="Ig_V-set"/>
</dbReference>
<reference evidence="2" key="1">
    <citation type="submission" date="2025-08" db="UniProtKB">
        <authorList>
            <consortium name="Ensembl"/>
        </authorList>
    </citation>
    <scope>IDENTIFICATION</scope>
</reference>
<accession>A0A8C8RX22</accession>
<dbReference type="InterPro" id="IPR013783">
    <property type="entry name" value="Ig-like_fold"/>
</dbReference>
<dbReference type="Ensembl" id="ENSPCET00000012633.1">
    <property type="protein sequence ID" value="ENSPCEP00000012206.1"/>
    <property type="gene ID" value="ENSPCEG00000009711.1"/>
</dbReference>
<evidence type="ECO:0000313" key="3">
    <source>
        <dbReference type="Proteomes" id="UP000694393"/>
    </source>
</evidence>
<dbReference type="Proteomes" id="UP000694393">
    <property type="component" value="Unplaced"/>
</dbReference>
<protein>
    <recommendedName>
        <fullName evidence="1">Immunoglobulin V-set domain-containing protein</fullName>
    </recommendedName>
</protein>
<reference evidence="2" key="2">
    <citation type="submission" date="2025-09" db="UniProtKB">
        <authorList>
            <consortium name="Ensembl"/>
        </authorList>
    </citation>
    <scope>IDENTIFICATION</scope>
</reference>
<evidence type="ECO:0000313" key="2">
    <source>
        <dbReference type="Ensembl" id="ENSPCEP00000012206.1"/>
    </source>
</evidence>
<dbReference type="AlphaFoldDB" id="A0A8C8RX22"/>
<dbReference type="SUPFAM" id="SSF48726">
    <property type="entry name" value="Immunoglobulin"/>
    <property type="match status" value="1"/>
</dbReference>
<name>A0A8C8RX22_9SAUR</name>
<feature type="domain" description="Immunoglobulin V-set" evidence="1">
    <location>
        <begin position="61"/>
        <end position="168"/>
    </location>
</feature>
<evidence type="ECO:0000259" key="1">
    <source>
        <dbReference type="Pfam" id="PF07686"/>
    </source>
</evidence>